<name>A0A918RKE3_9GAMM</name>
<accession>A0A918RKE3</accession>
<dbReference type="RefSeq" id="WP_189398890.1">
    <property type="nucleotide sequence ID" value="NZ_BMXA01000001.1"/>
</dbReference>
<dbReference type="Proteomes" id="UP000614811">
    <property type="component" value="Unassembled WGS sequence"/>
</dbReference>
<comment type="caution">
    <text evidence="1">The sequence shown here is derived from an EMBL/GenBank/DDBJ whole genome shotgun (WGS) entry which is preliminary data.</text>
</comment>
<organism evidence="1 2">
    <name type="scientific">Arenicella chitinivorans</name>
    <dbReference type="NCBI Taxonomy" id="1329800"/>
    <lineage>
        <taxon>Bacteria</taxon>
        <taxon>Pseudomonadati</taxon>
        <taxon>Pseudomonadota</taxon>
        <taxon>Gammaproteobacteria</taxon>
        <taxon>Arenicellales</taxon>
        <taxon>Arenicellaceae</taxon>
        <taxon>Arenicella</taxon>
    </lineage>
</organism>
<evidence type="ECO:0000313" key="1">
    <source>
        <dbReference type="EMBL" id="GHA02630.1"/>
    </source>
</evidence>
<gene>
    <name evidence="1" type="ORF">GCM10008090_10040</name>
</gene>
<reference evidence="1" key="2">
    <citation type="submission" date="2020-09" db="EMBL/GenBank/DDBJ databases">
        <authorList>
            <person name="Sun Q."/>
            <person name="Kim S."/>
        </authorList>
    </citation>
    <scope>NUCLEOTIDE SEQUENCE</scope>
    <source>
        <strain evidence="1">KCTC 12711</strain>
    </source>
</reference>
<dbReference type="AlphaFoldDB" id="A0A918RKE3"/>
<sequence length="232" mass="26940">MSINKAKYDACYFIGDDLPTEFTGRLDSSIIDVFSQGKNIFLVEIQSLFPEIHDFFEQETTELFLVRNDLGSRPLFHWALESEGFNIYSSVPRTNRKLKQMRSEKSYFNSLPDSIKPFYYIFNGLDLTSEYHLHPFQGGFLLSFSNWYDIDILTQYLGHSADIKFLKEEFVNGDIRVIARGGGDEVLLLDLKNGGPLYCAKWGKFMELKQIINPHTYLTEMFFKSIEMLRNG</sequence>
<keyword evidence="2" id="KW-1185">Reference proteome</keyword>
<dbReference type="EMBL" id="BMXA01000001">
    <property type="protein sequence ID" value="GHA02630.1"/>
    <property type="molecule type" value="Genomic_DNA"/>
</dbReference>
<evidence type="ECO:0000313" key="2">
    <source>
        <dbReference type="Proteomes" id="UP000614811"/>
    </source>
</evidence>
<reference evidence="1" key="1">
    <citation type="journal article" date="2014" name="Int. J. Syst. Evol. Microbiol.">
        <title>Complete genome sequence of Corynebacterium casei LMG S-19264T (=DSM 44701T), isolated from a smear-ripened cheese.</title>
        <authorList>
            <consortium name="US DOE Joint Genome Institute (JGI-PGF)"/>
            <person name="Walter F."/>
            <person name="Albersmeier A."/>
            <person name="Kalinowski J."/>
            <person name="Ruckert C."/>
        </authorList>
    </citation>
    <scope>NUCLEOTIDE SEQUENCE</scope>
    <source>
        <strain evidence="1">KCTC 12711</strain>
    </source>
</reference>
<protein>
    <submittedName>
        <fullName evidence="1">Uncharacterized protein</fullName>
    </submittedName>
</protein>
<proteinExistence type="predicted"/>